<dbReference type="Gene3D" id="3.40.50.300">
    <property type="entry name" value="P-loop containing nucleotide triphosphate hydrolases"/>
    <property type="match status" value="2"/>
</dbReference>
<dbReference type="GO" id="GO:0004386">
    <property type="term" value="F:helicase activity"/>
    <property type="evidence" value="ECO:0007669"/>
    <property type="project" value="UniProtKB-KW"/>
</dbReference>
<dbReference type="PROSITE" id="PS00690">
    <property type="entry name" value="DEAH_ATP_HELICASE"/>
    <property type="match status" value="1"/>
</dbReference>
<keyword evidence="8" id="KW-1185">Reference proteome</keyword>
<gene>
    <name evidence="7" type="primary">hrpB</name>
    <name evidence="7" type="ORF">JQC75_15270</name>
</gene>
<dbReference type="CDD" id="cd17990">
    <property type="entry name" value="DEXHc_HrpB"/>
    <property type="match status" value="1"/>
</dbReference>
<dbReference type="InterPro" id="IPR010225">
    <property type="entry name" value="HrpB"/>
</dbReference>
<evidence type="ECO:0000256" key="4">
    <source>
        <dbReference type="ARBA" id="ARBA00022840"/>
    </source>
</evidence>
<organism evidence="7 8">
    <name type="scientific">Shewanella litorisediminis</name>
    <dbReference type="NCBI Taxonomy" id="1173586"/>
    <lineage>
        <taxon>Bacteria</taxon>
        <taxon>Pseudomonadati</taxon>
        <taxon>Pseudomonadota</taxon>
        <taxon>Gammaproteobacteria</taxon>
        <taxon>Alteromonadales</taxon>
        <taxon>Shewanellaceae</taxon>
        <taxon>Shewanella</taxon>
    </lineage>
</organism>
<dbReference type="Proteomes" id="UP000596252">
    <property type="component" value="Chromosome"/>
</dbReference>
<dbReference type="SUPFAM" id="SSF52540">
    <property type="entry name" value="P-loop containing nucleoside triphosphate hydrolases"/>
    <property type="match status" value="1"/>
</dbReference>
<evidence type="ECO:0000259" key="5">
    <source>
        <dbReference type="PROSITE" id="PS51192"/>
    </source>
</evidence>
<accession>A0ABX7G936</accession>
<dbReference type="PANTHER" id="PTHR43519">
    <property type="entry name" value="ATP-DEPENDENT RNA HELICASE HRPB"/>
    <property type="match status" value="1"/>
</dbReference>
<dbReference type="InterPro" id="IPR027417">
    <property type="entry name" value="P-loop_NTPase"/>
</dbReference>
<protein>
    <submittedName>
        <fullName evidence="7">ATP-dependent helicase HrpB</fullName>
    </submittedName>
</protein>
<feature type="domain" description="Helicase C-terminal" evidence="6">
    <location>
        <begin position="202"/>
        <end position="383"/>
    </location>
</feature>
<dbReference type="NCBIfam" id="TIGR01970">
    <property type="entry name" value="DEAH_box_HrpB"/>
    <property type="match status" value="1"/>
</dbReference>
<feature type="domain" description="Helicase ATP-binding" evidence="5">
    <location>
        <begin position="16"/>
        <end position="179"/>
    </location>
</feature>
<evidence type="ECO:0000256" key="2">
    <source>
        <dbReference type="ARBA" id="ARBA00022801"/>
    </source>
</evidence>
<dbReference type="InterPro" id="IPR001650">
    <property type="entry name" value="Helicase_C-like"/>
</dbReference>
<dbReference type="PANTHER" id="PTHR43519:SF1">
    <property type="entry name" value="ATP-DEPENDENT RNA HELICASE HRPB"/>
    <property type="match status" value="1"/>
</dbReference>
<dbReference type="PROSITE" id="PS51194">
    <property type="entry name" value="HELICASE_CTER"/>
    <property type="match status" value="1"/>
</dbReference>
<dbReference type="Pfam" id="PF24473">
    <property type="entry name" value="CON_HrpB"/>
    <property type="match status" value="1"/>
</dbReference>
<dbReference type="PROSITE" id="PS51192">
    <property type="entry name" value="HELICASE_ATP_BIND_1"/>
    <property type="match status" value="1"/>
</dbReference>
<dbReference type="Pfam" id="PF08482">
    <property type="entry name" value="HrpB_C"/>
    <property type="match status" value="1"/>
</dbReference>
<dbReference type="SMART" id="SM00847">
    <property type="entry name" value="HA2"/>
    <property type="match status" value="1"/>
</dbReference>
<keyword evidence="1" id="KW-0547">Nucleotide-binding</keyword>
<reference evidence="7 8" key="1">
    <citation type="journal article" date="2012" name="Antonie Van Leeuwenhoek">
        <title>Shewanella litorisediminis sp. nov., a gammaproteobacterium isolated from a tidal flat sediment.</title>
        <authorList>
            <person name="Lee M.H."/>
            <person name="Yoon J.H."/>
        </authorList>
    </citation>
    <scope>NUCLEOTIDE SEQUENCE [LARGE SCALE GENOMIC DNA]</scope>
    <source>
        <strain evidence="7 8">SMK1-12</strain>
    </source>
</reference>
<dbReference type="Pfam" id="PF00271">
    <property type="entry name" value="Helicase_C"/>
    <property type="match status" value="1"/>
</dbReference>
<dbReference type="InterPro" id="IPR049614">
    <property type="entry name" value="HrpB_DEXH"/>
</dbReference>
<evidence type="ECO:0000313" key="7">
    <source>
        <dbReference type="EMBL" id="QRH03702.1"/>
    </source>
</evidence>
<name>A0ABX7G936_9GAMM</name>
<evidence type="ECO:0000259" key="6">
    <source>
        <dbReference type="PROSITE" id="PS51194"/>
    </source>
</evidence>
<dbReference type="InterPro" id="IPR007502">
    <property type="entry name" value="Helicase-assoc_dom"/>
</dbReference>
<dbReference type="CDD" id="cd18791">
    <property type="entry name" value="SF2_C_RHA"/>
    <property type="match status" value="1"/>
</dbReference>
<proteinExistence type="predicted"/>
<dbReference type="PIRSF" id="PIRSF005496">
    <property type="entry name" value="ATP_hel_hrpB"/>
    <property type="match status" value="1"/>
</dbReference>
<dbReference type="SMART" id="SM00490">
    <property type="entry name" value="HELICc"/>
    <property type="match status" value="1"/>
</dbReference>
<dbReference type="SMART" id="SM00487">
    <property type="entry name" value="DEXDc"/>
    <property type="match status" value="1"/>
</dbReference>
<dbReference type="InterPro" id="IPR014001">
    <property type="entry name" value="Helicase_ATP-bd"/>
</dbReference>
<evidence type="ECO:0000256" key="3">
    <source>
        <dbReference type="ARBA" id="ARBA00022806"/>
    </source>
</evidence>
<dbReference type="Gene3D" id="1.20.120.1080">
    <property type="match status" value="1"/>
</dbReference>
<keyword evidence="2" id="KW-0378">Hydrolase</keyword>
<dbReference type="InterPro" id="IPR013689">
    <property type="entry name" value="RNA_helicase_ATP-dep_HrpB_C"/>
</dbReference>
<dbReference type="InterPro" id="IPR011545">
    <property type="entry name" value="DEAD/DEAH_box_helicase_dom"/>
</dbReference>
<keyword evidence="3 7" id="KW-0347">Helicase</keyword>
<dbReference type="InterPro" id="IPR056329">
    <property type="entry name" value="CON_HrpB"/>
</dbReference>
<dbReference type="EMBL" id="CP069213">
    <property type="protein sequence ID" value="QRH03702.1"/>
    <property type="molecule type" value="Genomic_DNA"/>
</dbReference>
<evidence type="ECO:0000256" key="1">
    <source>
        <dbReference type="ARBA" id="ARBA00022741"/>
    </source>
</evidence>
<dbReference type="InterPro" id="IPR002464">
    <property type="entry name" value="DNA/RNA_helicase_DEAH_CS"/>
</dbReference>
<dbReference type="Pfam" id="PF00270">
    <property type="entry name" value="DEAD"/>
    <property type="match status" value="1"/>
</dbReference>
<evidence type="ECO:0000313" key="8">
    <source>
        <dbReference type="Proteomes" id="UP000596252"/>
    </source>
</evidence>
<keyword evidence="4" id="KW-0067">ATP-binding</keyword>
<sequence>MPLNALPVCDLFDELKCALALHQQMILEAPTGAGKSTALPLALLDWPEISGRIIMLEPRRVAARSVARFIAKQRGCQLGAEVGYRVRGDSKVSKETRLEVVTEGILTRMIQDDPELDGVGLIIFDEIHERHLSTDLGLALALEVQAGLRDDLKILAMSATLSGMPLQALMPEAALLRSEGRSFPVAVEYATVPSGADWQAHMGKTLMELVTEKRALPQGVTPGTVLAFLPGKAEIERLTTFLAERLSESEFAICPLYGELDANAQDRALSADPHGRRKLVLATNVAESSLTIDGVTLVVDCGFVRQASFNPRTGVTRLGLKRISQASAIQRAGRAGRLAPGLCIRLWSQDEFDRQMKAEEPEILRSELVSLAQEAAVWGARDFASLKLLSQPPKVNESLAWALLKDLELVDDSHRLTALGRDAHRLGCHPRLGHMLLKAKALGEAENDTALAPLACLLAAILEGRGLPRRGCDISHYLMWATSGQAGQQAKQWSAKLGIKADFAAVAKAAHPRDCGLLLALAYPDRIAMARGKDGFVLANGTGITVDESDAMALEPMLVAADFGEIEGRSAGRLWLGAPLDARLFDGPLAFLQSEREVSGFDEGRGRFVAEKQRVVGSLVLGRESVSQVPAALKASAWMARIRQKGIGCLGFDEDAMQLRCRVSLAASLLGGDWPAMDDEALLDGLEDWLGPYLGNINSLNEFNKLDAGRLLRDSLDWQLRRTLDEALPTHYPMATGTQAPIRYEADGRAMLRVRLQEAYGMAATPLLAGGRLKLTMELLSPAQRPLALTADLASFWQGPYQEVKKEMRGRYPKHLWPDYPASTLPTKFTKKKTLGQA</sequence>